<evidence type="ECO:0000313" key="4">
    <source>
        <dbReference type="EMBL" id="GAA1529025.1"/>
    </source>
</evidence>
<organism evidence="4 5">
    <name type="scientific">Dactylosporangium maewongense</name>
    <dbReference type="NCBI Taxonomy" id="634393"/>
    <lineage>
        <taxon>Bacteria</taxon>
        <taxon>Bacillati</taxon>
        <taxon>Actinomycetota</taxon>
        <taxon>Actinomycetes</taxon>
        <taxon>Micromonosporales</taxon>
        <taxon>Micromonosporaceae</taxon>
        <taxon>Dactylosporangium</taxon>
    </lineage>
</organism>
<feature type="transmembrane region" description="Helical" evidence="3">
    <location>
        <begin position="111"/>
        <end position="132"/>
    </location>
</feature>
<keyword evidence="5" id="KW-1185">Reference proteome</keyword>
<reference evidence="4 5" key="1">
    <citation type="journal article" date="2019" name="Int. J. Syst. Evol. Microbiol.">
        <title>The Global Catalogue of Microorganisms (GCM) 10K type strain sequencing project: providing services to taxonomists for standard genome sequencing and annotation.</title>
        <authorList>
            <consortium name="The Broad Institute Genomics Platform"/>
            <consortium name="The Broad Institute Genome Sequencing Center for Infectious Disease"/>
            <person name="Wu L."/>
            <person name="Ma J."/>
        </authorList>
    </citation>
    <scope>NUCLEOTIDE SEQUENCE [LARGE SCALE GENOMIC DNA]</scope>
    <source>
        <strain evidence="4 5">JCM 15933</strain>
    </source>
</reference>
<evidence type="ECO:0000313" key="5">
    <source>
        <dbReference type="Proteomes" id="UP001501470"/>
    </source>
</evidence>
<feature type="region of interest" description="Disordered" evidence="2">
    <location>
        <begin position="139"/>
        <end position="188"/>
    </location>
</feature>
<gene>
    <name evidence="4" type="ORF">GCM10009827_052840</name>
</gene>
<evidence type="ECO:0000256" key="1">
    <source>
        <dbReference type="ARBA" id="ARBA00022801"/>
    </source>
</evidence>
<dbReference type="Pfam" id="PF04203">
    <property type="entry name" value="Sortase"/>
    <property type="match status" value="1"/>
</dbReference>
<feature type="region of interest" description="Disordered" evidence="2">
    <location>
        <begin position="1"/>
        <end position="90"/>
    </location>
</feature>
<dbReference type="Gene3D" id="2.40.260.10">
    <property type="entry name" value="Sortase"/>
    <property type="match status" value="1"/>
</dbReference>
<dbReference type="Proteomes" id="UP001501470">
    <property type="component" value="Unassembled WGS sequence"/>
</dbReference>
<protein>
    <recommendedName>
        <fullName evidence="6">Class F sortase</fullName>
    </recommendedName>
</protein>
<sequence length="349" mass="36107">MHPEPPTPTDATAPPRISPDASAGLIRHFGFVRRGKTEKAPAAQHGKTEKASAAQHGKTEKASAAQNGKKESPATQDSAKDSTAAEGAVGRVVGRGRERWAAMEDRQRRRVLDVVTAVCAVAGLALVIVGAAPAEEPQRRTEQAAAAADQEVLGPPGPRVSVRATAAASNTTTGAASGSSPAPGTGAGGGGTAVGMGFSVPVHLEIPAIGVSTALMGLGLNPDGTIEVPPLRAKAPAGWYRQLAAPGEVGPAVVLGHVDTRSDGPAVFYRLRDLRPGDEVSVRRADGRTAVFGVDRVEEYAKAQFPSDEVYGAVDRPVLRLITCGGTFDRLRRSYRGNVVVFATLRRAG</sequence>
<accession>A0ABN2AY33</accession>
<dbReference type="InterPro" id="IPR023365">
    <property type="entry name" value="Sortase_dom-sf"/>
</dbReference>
<proteinExistence type="predicted"/>
<dbReference type="InterPro" id="IPR005754">
    <property type="entry name" value="Sortase"/>
</dbReference>
<name>A0ABN2AY33_9ACTN</name>
<evidence type="ECO:0000256" key="2">
    <source>
        <dbReference type="SAM" id="MobiDB-lite"/>
    </source>
</evidence>
<dbReference type="SUPFAM" id="SSF63817">
    <property type="entry name" value="Sortase"/>
    <property type="match status" value="1"/>
</dbReference>
<feature type="compositionally biased region" description="Low complexity" evidence="2">
    <location>
        <begin position="164"/>
        <end position="184"/>
    </location>
</feature>
<evidence type="ECO:0000256" key="3">
    <source>
        <dbReference type="SAM" id="Phobius"/>
    </source>
</evidence>
<dbReference type="CDD" id="cd05829">
    <property type="entry name" value="Sortase_F"/>
    <property type="match status" value="1"/>
</dbReference>
<keyword evidence="3" id="KW-1133">Transmembrane helix</keyword>
<dbReference type="InterPro" id="IPR042001">
    <property type="entry name" value="Sortase_F"/>
</dbReference>
<evidence type="ECO:0008006" key="6">
    <source>
        <dbReference type="Google" id="ProtNLM"/>
    </source>
</evidence>
<comment type="caution">
    <text evidence="4">The sequence shown here is derived from an EMBL/GenBank/DDBJ whole genome shotgun (WGS) entry which is preliminary data.</text>
</comment>
<keyword evidence="3" id="KW-0472">Membrane</keyword>
<dbReference type="NCBIfam" id="NF033748">
    <property type="entry name" value="class_F_sortase"/>
    <property type="match status" value="1"/>
</dbReference>
<keyword evidence="1" id="KW-0378">Hydrolase</keyword>
<keyword evidence="3" id="KW-0812">Transmembrane</keyword>
<dbReference type="EMBL" id="BAAAQD010000010">
    <property type="protein sequence ID" value="GAA1529025.1"/>
    <property type="molecule type" value="Genomic_DNA"/>
</dbReference>